<organism evidence="1 3">
    <name type="scientific">Ridgeia piscesae</name>
    <name type="common">Tubeworm</name>
    <dbReference type="NCBI Taxonomy" id="27915"/>
    <lineage>
        <taxon>Eukaryota</taxon>
        <taxon>Metazoa</taxon>
        <taxon>Spiralia</taxon>
        <taxon>Lophotrochozoa</taxon>
        <taxon>Annelida</taxon>
        <taxon>Polychaeta</taxon>
        <taxon>Sedentaria</taxon>
        <taxon>Canalipalpata</taxon>
        <taxon>Sabellida</taxon>
        <taxon>Siboglinidae</taxon>
        <taxon>Ridgeia</taxon>
    </lineage>
</organism>
<comment type="caution">
    <text evidence="1">The sequence shown here is derived from an EMBL/GenBank/DDBJ whole genome shotgun (WGS) entry which is preliminary data.</text>
</comment>
<dbReference type="InterPro" id="IPR036397">
    <property type="entry name" value="RNaseH_sf"/>
</dbReference>
<dbReference type="AlphaFoldDB" id="A0AAD9J837"/>
<dbReference type="EMBL" id="JAODUO010000010">
    <property type="protein sequence ID" value="KAK2193620.1"/>
    <property type="molecule type" value="Genomic_DNA"/>
</dbReference>
<keyword evidence="3" id="KW-1185">Reference proteome</keyword>
<accession>A0AAD9J837</accession>
<dbReference type="Gene3D" id="3.30.420.10">
    <property type="entry name" value="Ribonuclease H-like superfamily/Ribonuclease H"/>
    <property type="match status" value="1"/>
</dbReference>
<evidence type="ECO:0008006" key="4">
    <source>
        <dbReference type="Google" id="ProtNLM"/>
    </source>
</evidence>
<reference evidence="1" key="1">
    <citation type="journal article" date="2023" name="Mol. Biol. Evol.">
        <title>Third-Generation Sequencing Reveals the Adaptive Role of the Epigenome in Three Deep-Sea Polychaetes.</title>
        <authorList>
            <person name="Perez M."/>
            <person name="Aroh O."/>
            <person name="Sun Y."/>
            <person name="Lan Y."/>
            <person name="Juniper S.K."/>
            <person name="Young C.R."/>
            <person name="Angers B."/>
            <person name="Qian P.Y."/>
        </authorList>
    </citation>
    <scope>NUCLEOTIDE SEQUENCE</scope>
    <source>
        <strain evidence="1">R07B-5</strain>
    </source>
</reference>
<dbReference type="EMBL" id="JAODUO010003248">
    <property type="protein sequence ID" value="KAK2148216.1"/>
    <property type="molecule type" value="Genomic_DNA"/>
</dbReference>
<protein>
    <recommendedName>
        <fullName evidence="4">Integrase catalytic domain-containing protein</fullName>
    </recommendedName>
</protein>
<proteinExistence type="predicted"/>
<sequence length="191" mass="21394">MTIEEVKRETVRDSSLQGGEYYSSRDRTTIHVAATRRARSEISIDFCGPLPLEEYLLVIVDELSRYLMVKVVRSTFAETVIPVFDKVFSLFSFSEVVKTDIVTSERDATRRGRLATGLRNNDGRCHLVISYLKGAAICRMQLGSDHRNTNGIPQILAQLVLVTVPPMDTCVLRASVTSVVRQITSPRLADM</sequence>
<evidence type="ECO:0000313" key="1">
    <source>
        <dbReference type="EMBL" id="KAK2148216.1"/>
    </source>
</evidence>
<gene>
    <name evidence="2" type="ORF">NP493_11g11006</name>
    <name evidence="1" type="ORF">NP493_3264g00003</name>
</gene>
<evidence type="ECO:0000313" key="3">
    <source>
        <dbReference type="Proteomes" id="UP001209878"/>
    </source>
</evidence>
<dbReference type="GO" id="GO:0003676">
    <property type="term" value="F:nucleic acid binding"/>
    <property type="evidence" value="ECO:0007669"/>
    <property type="project" value="InterPro"/>
</dbReference>
<dbReference type="Proteomes" id="UP001209878">
    <property type="component" value="Unassembled WGS sequence"/>
</dbReference>
<name>A0AAD9J837_RIDPI</name>
<evidence type="ECO:0000313" key="2">
    <source>
        <dbReference type="EMBL" id="KAK2193620.1"/>
    </source>
</evidence>